<proteinExistence type="predicted"/>
<dbReference type="RefSeq" id="WP_145247197.1">
    <property type="nucleotide sequence ID" value="NZ_CP036278.1"/>
</dbReference>
<evidence type="ECO:0000259" key="1">
    <source>
        <dbReference type="Pfam" id="PF00884"/>
    </source>
</evidence>
<dbReference type="KEGG" id="amuc:Pan181_26610"/>
<dbReference type="InterPro" id="IPR017850">
    <property type="entry name" value="Alkaline_phosphatase_core_sf"/>
</dbReference>
<protein>
    <submittedName>
        <fullName evidence="2">Sulfatase</fullName>
    </submittedName>
</protein>
<evidence type="ECO:0000313" key="2">
    <source>
        <dbReference type="EMBL" id="QDU56452.1"/>
    </source>
</evidence>
<reference evidence="2 3" key="1">
    <citation type="submission" date="2019-02" db="EMBL/GenBank/DDBJ databases">
        <title>Deep-cultivation of Planctomycetes and their phenomic and genomic characterization uncovers novel biology.</title>
        <authorList>
            <person name="Wiegand S."/>
            <person name="Jogler M."/>
            <person name="Boedeker C."/>
            <person name="Pinto D."/>
            <person name="Vollmers J."/>
            <person name="Rivas-Marin E."/>
            <person name="Kohn T."/>
            <person name="Peeters S.H."/>
            <person name="Heuer A."/>
            <person name="Rast P."/>
            <person name="Oberbeckmann S."/>
            <person name="Bunk B."/>
            <person name="Jeske O."/>
            <person name="Meyerdierks A."/>
            <person name="Storesund J.E."/>
            <person name="Kallscheuer N."/>
            <person name="Luecker S."/>
            <person name="Lage O.M."/>
            <person name="Pohl T."/>
            <person name="Merkel B.J."/>
            <person name="Hornburger P."/>
            <person name="Mueller R.-W."/>
            <person name="Bruemmer F."/>
            <person name="Labrenz M."/>
            <person name="Spormann A.M."/>
            <person name="Op den Camp H."/>
            <person name="Overmann J."/>
            <person name="Amann R."/>
            <person name="Jetten M.S.M."/>
            <person name="Mascher T."/>
            <person name="Medema M.H."/>
            <person name="Devos D.P."/>
            <person name="Kaster A.-K."/>
            <person name="Ovreas L."/>
            <person name="Rohde M."/>
            <person name="Galperin M.Y."/>
            <person name="Jogler C."/>
        </authorList>
    </citation>
    <scope>NUCLEOTIDE SEQUENCE [LARGE SCALE GENOMIC DNA]</scope>
    <source>
        <strain evidence="2 3">Pan181</strain>
    </source>
</reference>
<dbReference type="Gene3D" id="3.40.720.10">
    <property type="entry name" value="Alkaline Phosphatase, subunit A"/>
    <property type="match status" value="1"/>
</dbReference>
<dbReference type="InterPro" id="IPR000917">
    <property type="entry name" value="Sulfatase_N"/>
</dbReference>
<dbReference type="EMBL" id="CP036278">
    <property type="protein sequence ID" value="QDU56452.1"/>
    <property type="molecule type" value="Genomic_DNA"/>
</dbReference>
<evidence type="ECO:0000313" key="3">
    <source>
        <dbReference type="Proteomes" id="UP000315750"/>
    </source>
</evidence>
<gene>
    <name evidence="2" type="ORF">Pan181_26610</name>
</gene>
<dbReference type="Pfam" id="PF00884">
    <property type="entry name" value="Sulfatase"/>
    <property type="match status" value="1"/>
</dbReference>
<feature type="domain" description="Sulfatase N-terminal" evidence="1">
    <location>
        <begin position="5"/>
        <end position="298"/>
    </location>
</feature>
<accession>A0A518AP09</accession>
<dbReference type="Proteomes" id="UP000315750">
    <property type="component" value="Chromosome"/>
</dbReference>
<name>A0A518AP09_9BACT</name>
<organism evidence="2 3">
    <name type="scientific">Aeoliella mucimassa</name>
    <dbReference type="NCBI Taxonomy" id="2527972"/>
    <lineage>
        <taxon>Bacteria</taxon>
        <taxon>Pseudomonadati</taxon>
        <taxon>Planctomycetota</taxon>
        <taxon>Planctomycetia</taxon>
        <taxon>Pirellulales</taxon>
        <taxon>Lacipirellulaceae</taxon>
        <taxon>Aeoliella</taxon>
    </lineage>
</organism>
<dbReference type="AlphaFoldDB" id="A0A518AP09"/>
<dbReference type="SUPFAM" id="SSF53649">
    <property type="entry name" value="Alkaline phosphatase-like"/>
    <property type="match status" value="1"/>
</dbReference>
<dbReference type="OrthoDB" id="265007at2"/>
<sequence length="377" mass="41044">MTNRVIIVLMVDGLRARALGAYGNTWYSTPSLDALASEATLFDRVLAESNQLGDVYDSIWTGQHRLSPATTESMHLIEQLRSEGYLCHLVTDEPELAEREDLDHFDEAIVLNPAPAEEADDVMDCGLASTLVAAADQLGEWSAEYEQPRLLWIHLRGLLSPWDAPRELAESLLGEEDPPLESSVEVPEQAVADSDEAADLVLHTAVRYAGQVMALDAAVGAVDSLVAELWPETPVEFVLAGTRGYALGEHGWLGIDAAAAHRELFQVPLIIRGSQVAAMRRESALLQSSDLYALLLELSKSGSLPTLSREQASGCTNDSRFVETNEWSYVAGWPAEGEISGELYVHPDDQWQANNVTTICTDESAVLASLLTETADK</sequence>
<keyword evidence="3" id="KW-1185">Reference proteome</keyword>